<protein>
    <submittedName>
        <fullName evidence="1">Uncharacterized protein</fullName>
    </submittedName>
</protein>
<accession>A0A4Y6GN23</accession>
<dbReference type="AlphaFoldDB" id="A0A4Y6GN23"/>
<organism evidence="1">
    <name type="scientific">Aquilaria malaccensis</name>
    <dbReference type="NCBI Taxonomy" id="223753"/>
    <lineage>
        <taxon>Eukaryota</taxon>
        <taxon>Viridiplantae</taxon>
        <taxon>Streptophyta</taxon>
        <taxon>Embryophyta</taxon>
        <taxon>Tracheophyta</taxon>
        <taxon>Spermatophyta</taxon>
        <taxon>Magnoliopsida</taxon>
        <taxon>eudicotyledons</taxon>
        <taxon>Gunneridae</taxon>
        <taxon>Pentapetalae</taxon>
        <taxon>rosids</taxon>
        <taxon>malvids</taxon>
        <taxon>Malvales</taxon>
        <taxon>Thymelaeaceae</taxon>
        <taxon>Aquilaria</taxon>
    </lineage>
</organism>
<sequence length="64" mass="7559">MGKFARHIVHAYAIQGWTYMCFSNFVDPIGFFYKIFPININLFYINFNIVNVLFIYKIITPSVS</sequence>
<dbReference type="EMBL" id="MK751320">
    <property type="protein sequence ID" value="QDF43954.1"/>
    <property type="molecule type" value="mRNA"/>
</dbReference>
<name>A0A4Y6GN23_9ROSI</name>
<evidence type="ECO:0000313" key="1">
    <source>
        <dbReference type="EMBL" id="QDF43954.1"/>
    </source>
</evidence>
<reference evidence="1" key="1">
    <citation type="submission" date="2019-04" db="EMBL/GenBank/DDBJ databases">
        <authorList>
            <person name="Islam M.R."/>
            <person name="Banu S."/>
        </authorList>
    </citation>
    <scope>NUCLEOTIDE SEQUENCE</scope>
    <source>
        <strain evidence="1">TDF-19</strain>
    </source>
</reference>
<proteinExistence type="evidence at transcript level"/>